<evidence type="ECO:0000256" key="1">
    <source>
        <dbReference type="ARBA" id="ARBA00010062"/>
    </source>
</evidence>
<dbReference type="EMBL" id="LOHS01000102">
    <property type="protein sequence ID" value="OAH11756.1"/>
    <property type="molecule type" value="Genomic_DNA"/>
</dbReference>
<evidence type="ECO:0000259" key="6">
    <source>
        <dbReference type="Pfam" id="PF13458"/>
    </source>
</evidence>
<dbReference type="Pfam" id="PF13458">
    <property type="entry name" value="Peripla_BP_6"/>
    <property type="match status" value="1"/>
</dbReference>
<dbReference type="PRINTS" id="PR00337">
    <property type="entry name" value="LEUILEVALBP"/>
</dbReference>
<gene>
    <name evidence="7" type="ORF">STSP_49250</name>
</gene>
<evidence type="ECO:0000313" key="8">
    <source>
        <dbReference type="Proteomes" id="UP000077381"/>
    </source>
</evidence>
<keyword evidence="3 5" id="KW-0732">Signal</keyword>
<dbReference type="InterPro" id="IPR028081">
    <property type="entry name" value="Leu-bd"/>
</dbReference>
<evidence type="ECO:0000256" key="2">
    <source>
        <dbReference type="ARBA" id="ARBA00022448"/>
    </source>
</evidence>
<accession>A0A177HLY0</accession>
<dbReference type="PATRIC" id="fig|1716141.3.peg.5169"/>
<keyword evidence="8" id="KW-1185">Reference proteome</keyword>
<feature type="chain" id="PRO_5038903601" description="Leucine-binding protein domain-containing protein" evidence="5">
    <location>
        <begin position="28"/>
        <end position="406"/>
    </location>
</feature>
<dbReference type="InterPro" id="IPR051010">
    <property type="entry name" value="BCAA_transport"/>
</dbReference>
<proteinExistence type="inferred from homology"/>
<dbReference type="GO" id="GO:0006865">
    <property type="term" value="P:amino acid transport"/>
    <property type="evidence" value="ECO:0007669"/>
    <property type="project" value="UniProtKB-KW"/>
</dbReference>
<keyword evidence="2" id="KW-0813">Transport</keyword>
<sequence>MLRYSRGGRRTALFGAVAALVAASACGTGTGAGNDTVLIGASLPLSGPVADSSKPAYQGYKLWLAQLNKKGGLLKRMVELKVLDDGFDQNTVITNYNRLIGQDRVDLLLGTFSSKLNLPASAVAERNKMLYVEPSGGATEIFERGFDYLFFAQPSTSVDMPEQFVSWITSLPEKDRPKTAAYPTQDDPNTDVAIAAFREQLSELGVKTVYSEKYAPETVNFDTIANGIASTKPDLVVHGAVGADGAGLVKAFQKQQFSPSLLFQTNSPSLVETYPKAVGARNTEGILTSVAWSPEANHAGNAEFVRAYTNKFGTPPTEDSANAYTAGQVLEAAVTAVGSLDQDKLADWLHTHTVSTIVGPLRWDKRGVPDGDLLLAQWQNGAFEIVAPAEQKTTRQFVNPKPEWSS</sequence>
<protein>
    <recommendedName>
        <fullName evidence="6">Leucine-binding protein domain-containing protein</fullName>
    </recommendedName>
</protein>
<comment type="caution">
    <text evidence="7">The sequence shown here is derived from an EMBL/GenBank/DDBJ whole genome shotgun (WGS) entry which is preliminary data.</text>
</comment>
<dbReference type="PANTHER" id="PTHR30483">
    <property type="entry name" value="LEUCINE-SPECIFIC-BINDING PROTEIN"/>
    <property type="match status" value="1"/>
</dbReference>
<dbReference type="PROSITE" id="PS51257">
    <property type="entry name" value="PROKAR_LIPOPROTEIN"/>
    <property type="match status" value="1"/>
</dbReference>
<dbReference type="InterPro" id="IPR028082">
    <property type="entry name" value="Peripla_BP_I"/>
</dbReference>
<dbReference type="AlphaFoldDB" id="A0A177HLY0"/>
<evidence type="ECO:0000256" key="4">
    <source>
        <dbReference type="ARBA" id="ARBA00022970"/>
    </source>
</evidence>
<dbReference type="Proteomes" id="UP000077381">
    <property type="component" value="Unassembled WGS sequence"/>
</dbReference>
<name>A0A177HLY0_9ACTN</name>
<reference evidence="7 8" key="1">
    <citation type="submission" date="2015-12" db="EMBL/GenBank/DDBJ databases">
        <title>Genome sequence of Streptomyces sp. G25.</title>
        <authorList>
            <person name="Poehlein A."/>
            <person name="Roettig A."/>
            <person name="Hiessl S."/>
            <person name="Hauschild P."/>
            <person name="Schauer J."/>
            <person name="Madkour M.H."/>
            <person name="Al-Ansari A.M."/>
            <person name="Almakishah N.H."/>
            <person name="Steinbuechel A."/>
            <person name="Daniel R."/>
        </authorList>
    </citation>
    <scope>NUCLEOTIDE SEQUENCE [LARGE SCALE GENOMIC DNA]</scope>
    <source>
        <strain evidence="8">G25(2015)</strain>
    </source>
</reference>
<dbReference type="STRING" id="1716141.STSP_49250"/>
<evidence type="ECO:0000256" key="3">
    <source>
        <dbReference type="ARBA" id="ARBA00022729"/>
    </source>
</evidence>
<dbReference type="OrthoDB" id="7337537at2"/>
<organism evidence="7 8">
    <name type="scientific">Streptomyces jeddahensis</name>
    <dbReference type="NCBI Taxonomy" id="1716141"/>
    <lineage>
        <taxon>Bacteria</taxon>
        <taxon>Bacillati</taxon>
        <taxon>Actinomycetota</taxon>
        <taxon>Actinomycetes</taxon>
        <taxon>Kitasatosporales</taxon>
        <taxon>Streptomycetaceae</taxon>
        <taxon>Streptomyces</taxon>
    </lineage>
</organism>
<evidence type="ECO:0000256" key="5">
    <source>
        <dbReference type="SAM" id="SignalP"/>
    </source>
</evidence>
<dbReference type="InterPro" id="IPR000709">
    <property type="entry name" value="Leu_Ile_Val-bd"/>
</dbReference>
<feature type="signal peptide" evidence="5">
    <location>
        <begin position="1"/>
        <end position="27"/>
    </location>
</feature>
<comment type="similarity">
    <text evidence="1">Belongs to the leucine-binding protein family.</text>
</comment>
<feature type="domain" description="Leucine-binding protein" evidence="6">
    <location>
        <begin position="37"/>
        <end position="381"/>
    </location>
</feature>
<keyword evidence="4" id="KW-0029">Amino-acid transport</keyword>
<dbReference type="CDD" id="cd06338">
    <property type="entry name" value="PBP1_ABC_ligand_binding-like"/>
    <property type="match status" value="1"/>
</dbReference>
<dbReference type="RefSeq" id="WP_078067453.1">
    <property type="nucleotide sequence ID" value="NZ_LOHS01000102.1"/>
</dbReference>
<dbReference type="SUPFAM" id="SSF53822">
    <property type="entry name" value="Periplasmic binding protein-like I"/>
    <property type="match status" value="1"/>
</dbReference>
<dbReference type="Gene3D" id="3.40.50.2300">
    <property type="match status" value="2"/>
</dbReference>
<evidence type="ECO:0000313" key="7">
    <source>
        <dbReference type="EMBL" id="OAH11756.1"/>
    </source>
</evidence>